<dbReference type="EMBL" id="CAXDID020000007">
    <property type="protein sequence ID" value="CAL5976392.1"/>
    <property type="molecule type" value="Genomic_DNA"/>
</dbReference>
<keyword evidence="3" id="KW-1185">Reference proteome</keyword>
<protein>
    <submittedName>
        <fullName evidence="2">Hypothetical_protein</fullName>
    </submittedName>
</protein>
<evidence type="ECO:0000313" key="3">
    <source>
        <dbReference type="Proteomes" id="UP001642409"/>
    </source>
</evidence>
<dbReference type="Proteomes" id="UP001642409">
    <property type="component" value="Unassembled WGS sequence"/>
</dbReference>
<accession>A0AA86UNK5</accession>
<gene>
    <name evidence="2" type="ORF">HINF_LOCUS3793</name>
    <name evidence="1" type="ORF">HINF_LOCUS49709</name>
</gene>
<evidence type="ECO:0000313" key="1">
    <source>
        <dbReference type="EMBL" id="CAI9962064.1"/>
    </source>
</evidence>
<sequence length="116" mass="13404">MYDSQKTYDQEKLHNKQYFKNDFSILVQITAQISLDIIIHKSDTYSVSTVTHILFDCRLTKFQLTAKSRFILFLLSGECRKLEGVLKDEATKQVNNLAVSQLMVLISYVYISSLSK</sequence>
<dbReference type="AlphaFoldDB" id="A0AA86UNK5"/>
<name>A0AA86UNK5_9EUKA</name>
<reference evidence="2 3" key="2">
    <citation type="submission" date="2024-07" db="EMBL/GenBank/DDBJ databases">
        <authorList>
            <person name="Akdeniz Z."/>
        </authorList>
    </citation>
    <scope>NUCLEOTIDE SEQUENCE [LARGE SCALE GENOMIC DNA]</scope>
</reference>
<reference evidence="1" key="1">
    <citation type="submission" date="2023-06" db="EMBL/GenBank/DDBJ databases">
        <authorList>
            <person name="Kurt Z."/>
        </authorList>
    </citation>
    <scope>NUCLEOTIDE SEQUENCE</scope>
</reference>
<evidence type="ECO:0000313" key="2">
    <source>
        <dbReference type="EMBL" id="CAL5976392.1"/>
    </source>
</evidence>
<proteinExistence type="predicted"/>
<organism evidence="1">
    <name type="scientific">Hexamita inflata</name>
    <dbReference type="NCBI Taxonomy" id="28002"/>
    <lineage>
        <taxon>Eukaryota</taxon>
        <taxon>Metamonada</taxon>
        <taxon>Diplomonadida</taxon>
        <taxon>Hexamitidae</taxon>
        <taxon>Hexamitinae</taxon>
        <taxon>Hexamita</taxon>
    </lineage>
</organism>
<dbReference type="EMBL" id="CATOUU010000952">
    <property type="protein sequence ID" value="CAI9962064.1"/>
    <property type="molecule type" value="Genomic_DNA"/>
</dbReference>
<comment type="caution">
    <text evidence="1">The sequence shown here is derived from an EMBL/GenBank/DDBJ whole genome shotgun (WGS) entry which is preliminary data.</text>
</comment>